<dbReference type="InterPro" id="IPR000403">
    <property type="entry name" value="PI3/4_kinase_cat_dom"/>
</dbReference>
<dbReference type="Pfam" id="PF00454">
    <property type="entry name" value="PI3_PI4_kinase"/>
    <property type="match status" value="1"/>
</dbReference>
<proteinExistence type="predicted"/>
<evidence type="ECO:0000313" key="2">
    <source>
        <dbReference type="EMBL" id="KKR86014.1"/>
    </source>
</evidence>
<dbReference type="EMBL" id="LCAH01000022">
    <property type="protein sequence ID" value="KKR86014.1"/>
    <property type="molecule type" value="Genomic_DNA"/>
</dbReference>
<gene>
    <name evidence="2" type="ORF">UU35_C0022G0009</name>
</gene>
<accession>A0A0G0UAJ0</accession>
<name>A0A0G0UAJ0_9BACT</name>
<reference evidence="2 3" key="1">
    <citation type="journal article" date="2015" name="Nature">
        <title>rRNA introns, odd ribosomes, and small enigmatic genomes across a large radiation of phyla.</title>
        <authorList>
            <person name="Brown C.T."/>
            <person name="Hug L.A."/>
            <person name="Thomas B.C."/>
            <person name="Sharon I."/>
            <person name="Castelle C.J."/>
            <person name="Singh A."/>
            <person name="Wilkins M.J."/>
            <person name="Williams K.H."/>
            <person name="Banfield J.F."/>
        </authorList>
    </citation>
    <scope>NUCLEOTIDE SEQUENCE [LARGE SCALE GENOMIC DNA]</scope>
</reference>
<dbReference type="Proteomes" id="UP000034616">
    <property type="component" value="Unassembled WGS sequence"/>
</dbReference>
<evidence type="ECO:0000313" key="3">
    <source>
        <dbReference type="Proteomes" id="UP000034616"/>
    </source>
</evidence>
<dbReference type="AlphaFoldDB" id="A0A0G0UAJ0"/>
<comment type="caution">
    <text evidence="2">The sequence shown here is derived from an EMBL/GenBank/DDBJ whole genome shotgun (WGS) entry which is preliminary data.</text>
</comment>
<organism evidence="2 3">
    <name type="scientific">Candidatus Uhrbacteria bacterium GW2011_GWC2_41_11</name>
    <dbReference type="NCBI Taxonomy" id="1618985"/>
    <lineage>
        <taxon>Bacteria</taxon>
        <taxon>Candidatus Uhriibacteriota</taxon>
    </lineage>
</organism>
<sequence length="444" mass="52035">MERKRIFSGLQVIQTEEGYLHDVTDEEIKKYPSLNEIFYRKQIEKIFREARRKSLWSLLEGLFEESPSLKSAFTISVEQNIVITPEVLDSHLRNAGYDDEAEALKDDPSFGSDVIRLFYESQGYTFPEGTFVHSSELGSLKEKQKEQEKREEQYFKQLANRLSKKVIQDLEERKFLAEINEEFQETLYLEQRIEQEYERAAAEQNLHEDMVGLMSFELSANSTYLVHFKNKQQPAIYKPKSEEDQHLRHSIPGGTYYLREWLVAQIDRVFGFHLVPATVLRYGPRGIGSVQEWKKAKTAYEPSLTPPTLDEIVRIAFLDILIFNSDRHRKNYLVTSEGKIWAIDNGLTFPENPYEIFRSDPTDQAIGHKIDSHLFYKNIDHFFLNEKVRFMLMECFDAVFGEEESEQLFSLFLKRLHILRSSSKLPDPEKTVCFSHDSIYESSN</sequence>
<feature type="domain" description="PI3K/PI4K catalytic" evidence="1">
    <location>
        <begin position="313"/>
        <end position="353"/>
    </location>
</feature>
<evidence type="ECO:0000259" key="1">
    <source>
        <dbReference type="Pfam" id="PF00454"/>
    </source>
</evidence>
<protein>
    <recommendedName>
        <fullName evidence="1">PI3K/PI4K catalytic domain-containing protein</fullName>
    </recommendedName>
</protein>